<evidence type="ECO:0000313" key="1">
    <source>
        <dbReference type="EMBL" id="RLO05565.1"/>
    </source>
</evidence>
<dbReference type="Proteomes" id="UP000275652">
    <property type="component" value="Unassembled WGS sequence"/>
</dbReference>
<comment type="caution">
    <text evidence="1">The sequence shown here is derived from an EMBL/GenBank/DDBJ whole genome shotgun (WGS) entry which is preliminary data.</text>
</comment>
<reference evidence="1 2" key="1">
    <citation type="journal article" date="2018" name="J. Invertebr. Pathol.">
        <title>New genotyping method for the causative agent of crayfish plague (Aphanomyces astaci) based on whole genome data.</title>
        <authorList>
            <person name="Minardi D."/>
            <person name="Studholme D.J."/>
            <person name="van der Giezen M."/>
            <person name="Pretto T."/>
            <person name="Oidtmann B."/>
        </authorList>
    </citation>
    <scope>NUCLEOTIDE SEQUENCE [LARGE SCALE GENOMIC DNA]</scope>
    <source>
        <strain evidence="1 2">KB13</strain>
    </source>
</reference>
<gene>
    <name evidence="1" type="ORF">DYB28_005876</name>
</gene>
<sequence>MSLLPSSVQPFVGTPLDDLRPLAYTLWKTDFLSQATSRDLAKFYSTTDHVPQGNRIDALNISKMYLELDQVEHYELYVVDPTLSATDRDARLAEIKAHTTAIQREVIARPDGGLYPANGFVGRAAVARTCASSRAHVGEAHTLDQALAGSTENPPGVTRAPCICAAADIAAWPRGGERPGTADRPRDRGFAMDSDGSAVLQQCFIIAKLDPPHVHSPALQALPFMQLAHGALELIKPVKTHPRKLHAFHGKQHPSEDPRAIPVEPQLSLKHFVSAEAGPLRSNKFGLYFGLRLNGGSHAARLSFFSPNVHSVGMPPIA</sequence>
<protein>
    <submittedName>
        <fullName evidence="1">Uncharacterized protein</fullName>
    </submittedName>
</protein>
<dbReference type="EMBL" id="QUTI01026657">
    <property type="protein sequence ID" value="RLO05565.1"/>
    <property type="molecule type" value="Genomic_DNA"/>
</dbReference>
<evidence type="ECO:0000313" key="2">
    <source>
        <dbReference type="Proteomes" id="UP000275652"/>
    </source>
</evidence>
<name>A0A9X8DXD4_APHAT</name>
<accession>A0A9X8DXD4</accession>
<organism evidence="1 2">
    <name type="scientific">Aphanomyces astaci</name>
    <name type="common">Crayfish plague agent</name>
    <dbReference type="NCBI Taxonomy" id="112090"/>
    <lineage>
        <taxon>Eukaryota</taxon>
        <taxon>Sar</taxon>
        <taxon>Stramenopiles</taxon>
        <taxon>Oomycota</taxon>
        <taxon>Saprolegniomycetes</taxon>
        <taxon>Saprolegniales</taxon>
        <taxon>Verrucalvaceae</taxon>
        <taxon>Aphanomyces</taxon>
    </lineage>
</organism>
<proteinExistence type="predicted"/>
<dbReference type="AlphaFoldDB" id="A0A9X8DXD4"/>